<sequence length="362" mass="39648">MTHAASRAPLLEVTDDGLYCRAGDFWIDPWRPVDRAVVTHAHADHARPGSRAYLGAEAGRGVLRTRLGPDATLELSGWGEIRRMNGVAISLHPAGHILGSAQVRVEHGGEVWVVTGDYKRRTDPTTTPFESLRCHTLVTESTFGLPVYRWPDPDAEMREVARWWASNRAAGRTSILFGYSLGKAQRLLAGLPRDLGPILVHGAVARLNESYRAAGVDLPDTLPADLEHAKLHRGRAMVVAPPSAGGTPWLRKFGAVSTAFASGWMRIRGTRRRRSGDRGFVISDHADWDALLTTVRESGAERVGVTHGYRATLVRYLREVEGLDAWALPTPWEDRAESEAESQADSEADSEVASEVDSEVEA</sequence>
<comment type="caution">
    <text evidence="2">The sequence shown here is derived from an EMBL/GenBank/DDBJ whole genome shotgun (WGS) entry which is preliminary data.</text>
</comment>
<accession>A0ABU9E6C3</accession>
<organism evidence="2 3">
    <name type="scientific">Gaopeijia maritima</name>
    <dbReference type="NCBI Taxonomy" id="3119007"/>
    <lineage>
        <taxon>Bacteria</taxon>
        <taxon>Pseudomonadati</taxon>
        <taxon>Gemmatimonadota</taxon>
        <taxon>Longimicrobiia</taxon>
        <taxon>Gaopeijiales</taxon>
        <taxon>Gaopeijiaceae</taxon>
        <taxon>Gaopeijia</taxon>
    </lineage>
</organism>
<dbReference type="RefSeq" id="WP_405284913.1">
    <property type="nucleotide sequence ID" value="NZ_CP144380.1"/>
</dbReference>
<dbReference type="GO" id="GO:0004527">
    <property type="term" value="F:exonuclease activity"/>
    <property type="evidence" value="ECO:0007669"/>
    <property type="project" value="UniProtKB-KW"/>
</dbReference>
<keyword evidence="3" id="KW-1185">Reference proteome</keyword>
<dbReference type="PANTHER" id="PTHR11203:SF49">
    <property type="entry name" value="BLL1145 PROTEIN"/>
    <property type="match status" value="1"/>
</dbReference>
<dbReference type="EC" id="3.1.-.-" evidence="2"/>
<dbReference type="InterPro" id="IPR050698">
    <property type="entry name" value="MBL"/>
</dbReference>
<keyword evidence="2" id="KW-0436">Ligase</keyword>
<gene>
    <name evidence="2" type="ORF">WI372_04775</name>
</gene>
<keyword evidence="2" id="KW-0540">Nuclease</keyword>
<protein>
    <submittedName>
        <fullName evidence="2">Ligase-associated DNA damage response exonuclease</fullName>
        <ecNumber evidence="2">3.1.-.-</ecNumber>
    </submittedName>
</protein>
<evidence type="ECO:0000313" key="2">
    <source>
        <dbReference type="EMBL" id="MEK9500282.1"/>
    </source>
</evidence>
<proteinExistence type="predicted"/>
<dbReference type="Proteomes" id="UP001484239">
    <property type="component" value="Unassembled WGS sequence"/>
</dbReference>
<dbReference type="PANTHER" id="PTHR11203">
    <property type="entry name" value="CLEAVAGE AND POLYADENYLATION SPECIFICITY FACTOR FAMILY MEMBER"/>
    <property type="match status" value="1"/>
</dbReference>
<keyword evidence="2" id="KW-0269">Exonuclease</keyword>
<dbReference type="EMBL" id="JBBHLI010000002">
    <property type="protein sequence ID" value="MEK9500282.1"/>
    <property type="molecule type" value="Genomic_DNA"/>
</dbReference>
<evidence type="ECO:0000313" key="3">
    <source>
        <dbReference type="Proteomes" id="UP001484239"/>
    </source>
</evidence>
<dbReference type="Gene3D" id="3.60.15.10">
    <property type="entry name" value="Ribonuclease Z/Hydroxyacylglutathione hydrolase-like"/>
    <property type="match status" value="1"/>
</dbReference>
<dbReference type="GO" id="GO:0016874">
    <property type="term" value="F:ligase activity"/>
    <property type="evidence" value="ECO:0007669"/>
    <property type="project" value="UniProtKB-KW"/>
</dbReference>
<dbReference type="InterPro" id="IPR026360">
    <property type="entry name" value="Xnuc_lig_assoc"/>
</dbReference>
<dbReference type="Gene3D" id="3.40.50.10890">
    <property type="match status" value="1"/>
</dbReference>
<keyword evidence="2" id="KW-0378">Hydrolase</keyword>
<dbReference type="InterPro" id="IPR036866">
    <property type="entry name" value="RibonucZ/Hydroxyglut_hydro"/>
</dbReference>
<evidence type="ECO:0000256" key="1">
    <source>
        <dbReference type="SAM" id="MobiDB-lite"/>
    </source>
</evidence>
<dbReference type="NCBIfam" id="TIGR04122">
    <property type="entry name" value="Xnuc_lig_assoc"/>
    <property type="match status" value="1"/>
</dbReference>
<feature type="compositionally biased region" description="Acidic residues" evidence="1">
    <location>
        <begin position="339"/>
        <end position="362"/>
    </location>
</feature>
<name>A0ABU9E6C3_9BACT</name>
<reference evidence="2 3" key="1">
    <citation type="submission" date="2024-02" db="EMBL/GenBank/DDBJ databases">
        <title>A novel Gemmatimonadota bacterium.</title>
        <authorList>
            <person name="Du Z.-J."/>
            <person name="Ye Y.-Q."/>
        </authorList>
    </citation>
    <scope>NUCLEOTIDE SEQUENCE [LARGE SCALE GENOMIC DNA]</scope>
    <source>
        <strain evidence="2 3">DH-20</strain>
    </source>
</reference>
<feature type="region of interest" description="Disordered" evidence="1">
    <location>
        <begin position="334"/>
        <end position="362"/>
    </location>
</feature>
<dbReference type="SUPFAM" id="SSF56281">
    <property type="entry name" value="Metallo-hydrolase/oxidoreductase"/>
    <property type="match status" value="1"/>
</dbReference>